<organism evidence="2 5">
    <name type="scientific">Marinomonas gallaica</name>
    <dbReference type="NCBI Taxonomy" id="1806667"/>
    <lineage>
        <taxon>Bacteria</taxon>
        <taxon>Pseudomonadati</taxon>
        <taxon>Pseudomonadota</taxon>
        <taxon>Gammaproteobacteria</taxon>
        <taxon>Oceanospirillales</taxon>
        <taxon>Oceanospirillaceae</taxon>
        <taxon>Marinomonas</taxon>
    </lineage>
</organism>
<dbReference type="EMBL" id="FLRB01000012">
    <property type="protein sequence ID" value="SBT21335.1"/>
    <property type="molecule type" value="Genomic_DNA"/>
</dbReference>
<reference evidence="3 4" key="2">
    <citation type="submission" date="2016-06" db="EMBL/GenBank/DDBJ databases">
        <authorList>
            <person name="Rodrigo-Torres L."/>
            <person name="Arahal D.R."/>
        </authorList>
    </citation>
    <scope>NUCLEOTIDE SEQUENCE [LARGE SCALE GENOMIC DNA]</scope>
    <source>
        <strain evidence="3 4">CECT 5116</strain>
    </source>
</reference>
<name>A0A1C3JME1_9GAMM</name>
<evidence type="ECO:0000313" key="2">
    <source>
        <dbReference type="EMBL" id="SBT16287.1"/>
    </source>
</evidence>
<dbReference type="Proteomes" id="UP000092840">
    <property type="component" value="Unassembled WGS sequence"/>
</dbReference>
<protein>
    <submittedName>
        <fullName evidence="2">Uncharacterized protein</fullName>
    </submittedName>
</protein>
<keyword evidence="1" id="KW-1133">Transmembrane helix</keyword>
<dbReference type="AlphaFoldDB" id="A0A1C3JME1"/>
<evidence type="ECO:0000313" key="5">
    <source>
        <dbReference type="Proteomes" id="UP000092871"/>
    </source>
</evidence>
<keyword evidence="1" id="KW-0812">Transmembrane</keyword>
<dbReference type="Proteomes" id="UP000092871">
    <property type="component" value="Unassembled WGS sequence"/>
</dbReference>
<reference evidence="2 5" key="1">
    <citation type="submission" date="2016-06" db="EMBL/GenBank/DDBJ databases">
        <authorList>
            <person name="Kjaerup R.B."/>
            <person name="Dalgaard T.S."/>
            <person name="Juul-Madsen H.R."/>
        </authorList>
    </citation>
    <scope>NUCLEOTIDE SEQUENCE [LARGE SCALE GENOMIC DNA]</scope>
    <source>
        <strain evidence="2 5">CECT 5115</strain>
    </source>
</reference>
<gene>
    <name evidence="2" type="ORF">MGA5115_00367</name>
    <name evidence="3" type="ORF">MGA5116_01928</name>
</gene>
<feature type="transmembrane region" description="Helical" evidence="1">
    <location>
        <begin position="37"/>
        <end position="55"/>
    </location>
</feature>
<accession>A0A1C3JME1</accession>
<proteinExistence type="predicted"/>
<evidence type="ECO:0000313" key="3">
    <source>
        <dbReference type="EMBL" id="SBT21335.1"/>
    </source>
</evidence>
<evidence type="ECO:0000256" key="1">
    <source>
        <dbReference type="SAM" id="Phobius"/>
    </source>
</evidence>
<keyword evidence="1" id="KW-0472">Membrane</keyword>
<feature type="transmembrane region" description="Helical" evidence="1">
    <location>
        <begin position="67"/>
        <end position="89"/>
    </location>
</feature>
<evidence type="ECO:0000313" key="4">
    <source>
        <dbReference type="Proteomes" id="UP000092840"/>
    </source>
</evidence>
<dbReference type="EMBL" id="FLRA01000002">
    <property type="protein sequence ID" value="SBT16287.1"/>
    <property type="molecule type" value="Genomic_DNA"/>
</dbReference>
<sequence length="126" mass="14098">MYVLQLLVGAIWYSAAPANITQQIEGSALGGISTETVIGFCVALFFYTCFSAWLLAKTNLRSSFERLVLTISSWLFIVLPNVFFVGMFVDFTHMSVGYLMSFGFISCLIAAFILSFWRSNRSIFKG</sequence>
<keyword evidence="4" id="KW-1185">Reference proteome</keyword>
<feature type="transmembrane region" description="Helical" evidence="1">
    <location>
        <begin position="95"/>
        <end position="117"/>
    </location>
</feature>